<dbReference type="EMBL" id="KV424017">
    <property type="protein sequence ID" value="KZT54302.1"/>
    <property type="molecule type" value="Genomic_DNA"/>
</dbReference>
<evidence type="ECO:0000313" key="1">
    <source>
        <dbReference type="EMBL" id="KZT54302.1"/>
    </source>
</evidence>
<accession>A0A165E840</accession>
<proteinExistence type="predicted"/>
<dbReference type="InParanoid" id="A0A165E840"/>
<organism evidence="1 2">
    <name type="scientific">Calocera cornea HHB12733</name>
    <dbReference type="NCBI Taxonomy" id="1353952"/>
    <lineage>
        <taxon>Eukaryota</taxon>
        <taxon>Fungi</taxon>
        <taxon>Dikarya</taxon>
        <taxon>Basidiomycota</taxon>
        <taxon>Agaricomycotina</taxon>
        <taxon>Dacrymycetes</taxon>
        <taxon>Dacrymycetales</taxon>
        <taxon>Dacrymycetaceae</taxon>
        <taxon>Calocera</taxon>
    </lineage>
</organism>
<sequence length="165" mass="18869">MMSTVKLNHDLFALVTDEVLYSLNLLRTKDWIDLAHTLRRVNRYADERLTADARRYLDIPSPDALLQLAKRGSPCYPVYESLTIHFHPYTTAPQYKHCCEVLRSCSWLCKLVLDLRFSRPTQADLGSPAMFMVNHVPDLMEELAVLTGDACSRDPRAGSFRPITL</sequence>
<name>A0A165E840_9BASI</name>
<dbReference type="AlphaFoldDB" id="A0A165E840"/>
<gene>
    <name evidence="1" type="ORF">CALCODRAFT_18126</name>
</gene>
<keyword evidence="2" id="KW-1185">Reference proteome</keyword>
<reference evidence="1 2" key="1">
    <citation type="journal article" date="2016" name="Mol. Biol. Evol.">
        <title>Comparative Genomics of Early-Diverging Mushroom-Forming Fungi Provides Insights into the Origins of Lignocellulose Decay Capabilities.</title>
        <authorList>
            <person name="Nagy L.G."/>
            <person name="Riley R."/>
            <person name="Tritt A."/>
            <person name="Adam C."/>
            <person name="Daum C."/>
            <person name="Floudas D."/>
            <person name="Sun H."/>
            <person name="Yadav J.S."/>
            <person name="Pangilinan J."/>
            <person name="Larsson K.H."/>
            <person name="Matsuura K."/>
            <person name="Barry K."/>
            <person name="Labutti K."/>
            <person name="Kuo R."/>
            <person name="Ohm R.A."/>
            <person name="Bhattacharya S.S."/>
            <person name="Shirouzu T."/>
            <person name="Yoshinaga Y."/>
            <person name="Martin F.M."/>
            <person name="Grigoriev I.V."/>
            <person name="Hibbett D.S."/>
        </authorList>
    </citation>
    <scope>NUCLEOTIDE SEQUENCE [LARGE SCALE GENOMIC DNA]</scope>
    <source>
        <strain evidence="1 2">HHB12733</strain>
    </source>
</reference>
<evidence type="ECO:0000313" key="2">
    <source>
        <dbReference type="Proteomes" id="UP000076842"/>
    </source>
</evidence>
<dbReference type="Proteomes" id="UP000076842">
    <property type="component" value="Unassembled WGS sequence"/>
</dbReference>
<protein>
    <submittedName>
        <fullName evidence="1">Uncharacterized protein</fullName>
    </submittedName>
</protein>